<feature type="disulfide bond" evidence="17">
    <location>
        <begin position="550"/>
        <end position="555"/>
    </location>
</feature>
<dbReference type="InterPro" id="IPR016201">
    <property type="entry name" value="PSI"/>
</dbReference>
<dbReference type="GO" id="GO:0008305">
    <property type="term" value="C:integrin complex"/>
    <property type="evidence" value="ECO:0007669"/>
    <property type="project" value="TreeGrafter"/>
</dbReference>
<evidence type="ECO:0000256" key="8">
    <source>
        <dbReference type="ARBA" id="ARBA00022737"/>
    </source>
</evidence>
<evidence type="ECO:0000259" key="21">
    <source>
        <dbReference type="PROSITE" id="PS00022"/>
    </source>
</evidence>
<dbReference type="GO" id="GO:0016477">
    <property type="term" value="P:cell migration"/>
    <property type="evidence" value="ECO:0007669"/>
    <property type="project" value="TreeGrafter"/>
</dbReference>
<dbReference type="Pfam" id="PF23105">
    <property type="entry name" value="EGF_integrin"/>
    <property type="match status" value="1"/>
</dbReference>
<dbReference type="GO" id="GO:0007229">
    <property type="term" value="P:integrin-mediated signaling pathway"/>
    <property type="evidence" value="ECO:0007669"/>
    <property type="project" value="UniProtKB-KW"/>
</dbReference>
<dbReference type="GO" id="GO:0005925">
    <property type="term" value="C:focal adhesion"/>
    <property type="evidence" value="ECO:0007669"/>
    <property type="project" value="TreeGrafter"/>
</dbReference>
<name>A0A9Q1BGM7_HOLLE</name>
<dbReference type="AlphaFoldDB" id="A0A9Q1BGM7"/>
<dbReference type="SUPFAM" id="SSF103575">
    <property type="entry name" value="Plexin repeat"/>
    <property type="match status" value="1"/>
</dbReference>
<feature type="disulfide bond" evidence="17">
    <location>
        <begin position="528"/>
        <end position="563"/>
    </location>
</feature>
<keyword evidence="8" id="KW-0677">Repeat</keyword>
<feature type="disulfide bond" evidence="17">
    <location>
        <begin position="486"/>
        <end position="495"/>
    </location>
</feature>
<evidence type="ECO:0000256" key="12">
    <source>
        <dbReference type="ARBA" id="ARBA00022989"/>
    </source>
</evidence>
<keyword evidence="16" id="KW-0325">Glycoprotein</keyword>
<dbReference type="GO" id="GO:0009986">
    <property type="term" value="C:cell surface"/>
    <property type="evidence" value="ECO:0007669"/>
    <property type="project" value="TreeGrafter"/>
</dbReference>
<evidence type="ECO:0000256" key="11">
    <source>
        <dbReference type="ARBA" id="ARBA00022889"/>
    </source>
</evidence>
<comment type="similarity">
    <text evidence="2 18">Belongs to the integrin beta chain family.</text>
</comment>
<dbReference type="FunFam" id="2.10.25.10:FF:000075">
    <property type="entry name" value="Integrin beta"/>
    <property type="match status" value="1"/>
</dbReference>
<evidence type="ECO:0000256" key="9">
    <source>
        <dbReference type="ARBA" id="ARBA00022837"/>
    </source>
</evidence>
<evidence type="ECO:0000256" key="4">
    <source>
        <dbReference type="ARBA" id="ARBA00022536"/>
    </source>
</evidence>
<dbReference type="SUPFAM" id="SSF53300">
    <property type="entry name" value="vWA-like"/>
    <property type="match status" value="1"/>
</dbReference>
<keyword evidence="13 18" id="KW-0401">Integrin</keyword>
<feature type="disulfide bond" evidence="17">
    <location>
        <begin position="43"/>
        <end position="53"/>
    </location>
</feature>
<keyword evidence="12 19" id="KW-1133">Transmembrane helix</keyword>
<dbReference type="InterPro" id="IPR057073">
    <property type="entry name" value="EGF_integrin_2"/>
</dbReference>
<evidence type="ECO:0000313" key="22">
    <source>
        <dbReference type="EMBL" id="KAJ8024978.1"/>
    </source>
</evidence>
<feature type="disulfide bond" evidence="17">
    <location>
        <begin position="637"/>
        <end position="640"/>
    </location>
</feature>
<evidence type="ECO:0000256" key="5">
    <source>
        <dbReference type="ARBA" id="ARBA00022692"/>
    </source>
</evidence>
<feature type="signal peptide" evidence="20">
    <location>
        <begin position="1"/>
        <end position="19"/>
    </location>
</feature>
<feature type="disulfide bond" evidence="17">
    <location>
        <begin position="595"/>
        <end position="602"/>
    </location>
</feature>
<feature type="disulfide bond" evidence="17">
    <location>
        <begin position="616"/>
        <end position="621"/>
    </location>
</feature>
<dbReference type="InterPro" id="IPR032695">
    <property type="entry name" value="Integrin_dom_sf"/>
</dbReference>
<organism evidence="22 23">
    <name type="scientific">Holothuria leucospilota</name>
    <name type="common">Black long sea cucumber</name>
    <name type="synonym">Mertensiothuria leucospilota</name>
    <dbReference type="NCBI Taxonomy" id="206669"/>
    <lineage>
        <taxon>Eukaryota</taxon>
        <taxon>Metazoa</taxon>
        <taxon>Echinodermata</taxon>
        <taxon>Eleutherozoa</taxon>
        <taxon>Echinozoa</taxon>
        <taxon>Holothuroidea</taxon>
        <taxon>Aspidochirotacea</taxon>
        <taxon>Aspidochirotida</taxon>
        <taxon>Holothuriidae</taxon>
        <taxon>Holothuria</taxon>
    </lineage>
</organism>
<dbReference type="SMART" id="SM00187">
    <property type="entry name" value="INB"/>
    <property type="match status" value="1"/>
</dbReference>
<evidence type="ECO:0000256" key="7">
    <source>
        <dbReference type="ARBA" id="ARBA00022729"/>
    </source>
</evidence>
<dbReference type="Proteomes" id="UP001152320">
    <property type="component" value="Chromosome 18"/>
</dbReference>
<dbReference type="InterPro" id="IPR015812">
    <property type="entry name" value="Integrin_bsu"/>
</dbReference>
<dbReference type="InterPro" id="IPR033760">
    <property type="entry name" value="Integrin_beta_N"/>
</dbReference>
<keyword evidence="4" id="KW-0245">EGF-like domain</keyword>
<dbReference type="GO" id="GO:0040012">
    <property type="term" value="P:regulation of locomotion"/>
    <property type="evidence" value="ECO:0007669"/>
    <property type="project" value="UniProtKB-ARBA"/>
</dbReference>
<feature type="transmembrane region" description="Helical" evidence="19">
    <location>
        <begin position="727"/>
        <end position="755"/>
    </location>
</feature>
<dbReference type="InterPro" id="IPR014836">
    <property type="entry name" value="Integrin_bsu_cyt_dom"/>
</dbReference>
<evidence type="ECO:0000256" key="19">
    <source>
        <dbReference type="SAM" id="Phobius"/>
    </source>
</evidence>
<sequence length="795" mass="85869">MDLFLLVTAILSLCASSSAQNLDGSMDFLLVQAASPCNDAKTCGACIVLDPSCGWCTQGNFSDAGSPRCDTIPNLQMQGCSDITSPNSTVVINRDIPLSDAGGQSQDAVQVKPQEMTLKLRPGQPAKFSFQVRQAEDYPVDLYYVMDLSKSMEDDLNSLKVLGARLAEEMSKITRNFRLGFGSFVDKVVMPYVSTVPAKLVSPCAECQAPYGFRNELTLTTDTSQFATTVEGLQVSGNLDAPEGGMDALMQVTVCTEEIGWREMARHLVIFTTDASFHYAGDGKLGGIVTPNDGVCYTSSSNDHTYTMSSMLDYPSISQLNAAMREKSIIPIFAVTQAQYSVYENLTHFIEGAQAAVLAADSGNIVEIVKQNYAAITSKVEVVDTAPENITVSYTAICLDGVPQPDTQVCEGLSLGDTVSFDVEVVANSCPASRESSFTIRPIGFSEDLTVNVEYLCDCECEGRGEANSPHCSGGQGTLECGSCKCNPGRYGRTCECSSEDPTIEDSEATCRAGNSSIICSGRGSCVCGDCVCFPRPNPLEVVSGTFCECDNFSCDRHRGKLCGGDENGVCVCDEASRKSKCQCKPGWSGPSCACSTGTETCIAANGEECNGYGKCVCGACVCNATSNYSGEKCEECRACPGKCQQNKDCVECKAFGTGLDPEQCDRCPYEVITVTGDLQIPNGSERCLVPDDDGCSFIFTYRQFSNGTFVLYVLDEKSCPEPINPLFVIIPIVIGIILIGLLLLILWRVLIYLWDRKEYKQFEKDRLNAKWEMGENPIYKPSTTVHKNPMYGKA</sequence>
<evidence type="ECO:0000256" key="6">
    <source>
        <dbReference type="ARBA" id="ARBA00022723"/>
    </source>
</evidence>
<feature type="disulfide bond" evidence="17">
    <location>
        <begin position="457"/>
        <end position="461"/>
    </location>
</feature>
<dbReference type="Gene3D" id="3.40.50.410">
    <property type="entry name" value="von Willebrand factor, type A domain"/>
    <property type="match status" value="1"/>
</dbReference>
<dbReference type="Pfam" id="PF08725">
    <property type="entry name" value="Integrin_b_cyt"/>
    <property type="match status" value="1"/>
</dbReference>
<evidence type="ECO:0000256" key="20">
    <source>
        <dbReference type="SAM" id="SignalP"/>
    </source>
</evidence>
<dbReference type="Gene3D" id="2.60.40.1510">
    <property type="entry name" value="ntegrin, alpha v. Chain A, domain 3"/>
    <property type="match status" value="1"/>
</dbReference>
<dbReference type="Gene3D" id="2.10.25.10">
    <property type="entry name" value="Laminin"/>
    <property type="match status" value="3"/>
</dbReference>
<feature type="disulfide bond" evidence="17">
    <location>
        <begin position="618"/>
        <end position="665"/>
    </location>
</feature>
<keyword evidence="6" id="KW-0479">Metal-binding</keyword>
<dbReference type="PIRSF" id="PIRSF002512">
    <property type="entry name" value="Integrin_B"/>
    <property type="match status" value="1"/>
</dbReference>
<feature type="disulfide bond" evidence="17">
    <location>
        <begin position="497"/>
        <end position="511"/>
    </location>
</feature>
<feature type="disulfide bond" evidence="17">
    <location>
        <begin position="650"/>
        <end position="720"/>
    </location>
</feature>
<dbReference type="InterPro" id="IPR036465">
    <property type="entry name" value="vWFA_dom_sf"/>
</dbReference>
<evidence type="ECO:0000256" key="17">
    <source>
        <dbReference type="PIRSR" id="PIRSR002512-1"/>
    </source>
</evidence>
<keyword evidence="15 17" id="KW-1015">Disulfide bond</keyword>
<evidence type="ECO:0000256" key="18">
    <source>
        <dbReference type="RuleBase" id="RU000633"/>
    </source>
</evidence>
<reference evidence="22" key="1">
    <citation type="submission" date="2021-10" db="EMBL/GenBank/DDBJ databases">
        <title>Tropical sea cucumber genome reveals ecological adaptation and Cuvierian tubules defense mechanism.</title>
        <authorList>
            <person name="Chen T."/>
        </authorList>
    </citation>
    <scope>NUCLEOTIDE SEQUENCE</scope>
    <source>
        <strain evidence="22">Nanhai2018</strain>
        <tissue evidence="22">Muscle</tissue>
    </source>
</reference>
<feature type="disulfide bond" evidence="17">
    <location>
        <begin position="533"/>
        <end position="548"/>
    </location>
</feature>
<feature type="disulfide bond" evidence="17">
    <location>
        <begin position="573"/>
        <end position="610"/>
    </location>
</feature>
<feature type="disulfide bond" evidence="17">
    <location>
        <begin position="56"/>
        <end position="69"/>
    </location>
</feature>
<evidence type="ECO:0000256" key="13">
    <source>
        <dbReference type="ARBA" id="ARBA00023037"/>
    </source>
</evidence>
<keyword evidence="14 19" id="KW-0472">Membrane</keyword>
<feature type="disulfide bond" evidence="17">
    <location>
        <begin position="472"/>
        <end position="484"/>
    </location>
</feature>
<feature type="disulfide bond" evidence="17">
    <location>
        <begin position="584"/>
        <end position="593"/>
    </location>
</feature>
<keyword evidence="5 18" id="KW-0812">Transmembrane</keyword>
<feature type="disulfide bond" evidence="17">
    <location>
        <begin position="623"/>
        <end position="634"/>
    </location>
</feature>
<keyword evidence="10" id="KW-0460">Magnesium</keyword>
<evidence type="ECO:0000256" key="14">
    <source>
        <dbReference type="ARBA" id="ARBA00023136"/>
    </source>
</evidence>
<dbReference type="Gene3D" id="3.30.1680.10">
    <property type="entry name" value="ligand-binding face of the semaphorins, domain 2"/>
    <property type="match status" value="1"/>
</dbReference>
<dbReference type="SMART" id="SM01241">
    <property type="entry name" value="Integrin_b_cyt"/>
    <property type="match status" value="1"/>
</dbReference>
<evidence type="ECO:0000313" key="23">
    <source>
        <dbReference type="Proteomes" id="UP001152320"/>
    </source>
</evidence>
<dbReference type="PROSITE" id="PS00243">
    <property type="entry name" value="I_EGF_1"/>
    <property type="match status" value="2"/>
</dbReference>
<dbReference type="Pfam" id="PF00362">
    <property type="entry name" value="Integrin_beta"/>
    <property type="match status" value="1"/>
</dbReference>
<accession>A0A9Q1BGM7</accession>
<protein>
    <recommendedName>
        <fullName evidence="18">Integrin beta</fullName>
    </recommendedName>
</protein>
<dbReference type="FunFam" id="2.10.25.10:FF:000155">
    <property type="entry name" value="Integrin beta"/>
    <property type="match status" value="1"/>
</dbReference>
<keyword evidence="9" id="KW-0106">Calcium</keyword>
<gene>
    <name evidence="22" type="ORF">HOLleu_35051</name>
</gene>
<keyword evidence="23" id="KW-1185">Reference proteome</keyword>
<dbReference type="GO" id="GO:0005178">
    <property type="term" value="F:integrin binding"/>
    <property type="evidence" value="ECO:0007669"/>
    <property type="project" value="TreeGrafter"/>
</dbReference>
<feature type="disulfide bond" evidence="17">
    <location>
        <begin position="204"/>
        <end position="207"/>
    </location>
</feature>
<feature type="disulfide bond" evidence="17">
    <location>
        <begin position="571"/>
        <end position="582"/>
    </location>
</feature>
<feature type="domain" description="EGF-like" evidence="21">
    <location>
        <begin position="582"/>
        <end position="593"/>
    </location>
</feature>
<evidence type="ECO:0000256" key="15">
    <source>
        <dbReference type="ARBA" id="ARBA00023157"/>
    </source>
</evidence>
<dbReference type="SMART" id="SM01242">
    <property type="entry name" value="Integrin_B_tail"/>
    <property type="match status" value="1"/>
</dbReference>
<dbReference type="SUPFAM" id="SSF69687">
    <property type="entry name" value="Integrin beta tail domain"/>
    <property type="match status" value="1"/>
</dbReference>
<dbReference type="GO" id="GO:0098609">
    <property type="term" value="P:cell-cell adhesion"/>
    <property type="evidence" value="ECO:0007669"/>
    <property type="project" value="TreeGrafter"/>
</dbReference>
<feature type="chain" id="PRO_5040179397" description="Integrin beta" evidence="20">
    <location>
        <begin position="20"/>
        <end position="795"/>
    </location>
</feature>
<comment type="subcellular location">
    <subcellularLocation>
        <location evidence="1 18">Cell membrane</location>
        <topology evidence="1 18">Single-pass type I membrane protein</topology>
    </subcellularLocation>
</comment>
<evidence type="ECO:0000256" key="10">
    <source>
        <dbReference type="ARBA" id="ARBA00022842"/>
    </source>
</evidence>
<dbReference type="InterPro" id="IPR012896">
    <property type="entry name" value="Integrin_bsu_tail"/>
</dbReference>
<dbReference type="InterPro" id="IPR036349">
    <property type="entry name" value="Integrin_bsu_tail_dom_sf"/>
</dbReference>
<dbReference type="GO" id="GO:0051094">
    <property type="term" value="P:positive regulation of developmental process"/>
    <property type="evidence" value="ECO:0007669"/>
    <property type="project" value="UniProtKB-ARBA"/>
</dbReference>
<dbReference type="SUPFAM" id="SSF57196">
    <property type="entry name" value="EGF/Laminin"/>
    <property type="match status" value="1"/>
</dbReference>
<dbReference type="OrthoDB" id="410592at2759"/>
<evidence type="ECO:0000256" key="2">
    <source>
        <dbReference type="ARBA" id="ARBA00007449"/>
    </source>
</evidence>
<dbReference type="Pfam" id="PF18372">
    <property type="entry name" value="I-EGF_1"/>
    <property type="match status" value="1"/>
</dbReference>
<evidence type="ECO:0000256" key="16">
    <source>
        <dbReference type="ARBA" id="ARBA00023180"/>
    </source>
</evidence>
<dbReference type="Gene3D" id="4.10.1240.30">
    <property type="match status" value="1"/>
</dbReference>
<proteinExistence type="inferred from homology"/>
<keyword evidence="7 20" id="KW-0732">Signal</keyword>
<evidence type="ECO:0000256" key="3">
    <source>
        <dbReference type="ARBA" id="ARBA00022475"/>
    </source>
</evidence>
<dbReference type="PANTHER" id="PTHR10082:SF60">
    <property type="entry name" value="INTEGRIN BETA-PS"/>
    <property type="match status" value="1"/>
</dbReference>
<dbReference type="GO" id="GO:0033627">
    <property type="term" value="P:cell adhesion mediated by integrin"/>
    <property type="evidence" value="ECO:0007669"/>
    <property type="project" value="TreeGrafter"/>
</dbReference>
<keyword evidence="11 18" id="KW-0130">Cell adhesion</keyword>
<evidence type="ECO:0000256" key="1">
    <source>
        <dbReference type="ARBA" id="ARBA00004251"/>
    </source>
</evidence>
<dbReference type="Gene3D" id="1.20.5.100">
    <property type="entry name" value="Cytochrome c1, transmembrane anchor, C-terminal"/>
    <property type="match status" value="1"/>
</dbReference>
<dbReference type="InterPro" id="IPR002369">
    <property type="entry name" value="Integrin_bsu_VWA"/>
</dbReference>
<dbReference type="InterPro" id="IPR040622">
    <property type="entry name" value="EGF_integrin_1"/>
</dbReference>
<feature type="disulfide bond" evidence="17">
    <location>
        <begin position="481"/>
        <end position="520"/>
    </location>
</feature>
<feature type="disulfide bond" evidence="17">
    <location>
        <begin position="46"/>
        <end position="80"/>
    </location>
</feature>
<dbReference type="Pfam" id="PF07965">
    <property type="entry name" value="Integrin_B_tail"/>
    <property type="match status" value="1"/>
</dbReference>
<dbReference type="PANTHER" id="PTHR10082">
    <property type="entry name" value="INTEGRIN BETA SUBUNIT"/>
    <property type="match status" value="1"/>
</dbReference>
<feature type="disulfide bond" evidence="17">
    <location>
        <begin position="430"/>
        <end position="688"/>
    </location>
</feature>
<dbReference type="SMART" id="SM00423">
    <property type="entry name" value="PSI"/>
    <property type="match status" value="1"/>
</dbReference>
<dbReference type="Pfam" id="PF17205">
    <property type="entry name" value="PSI_integrin"/>
    <property type="match status" value="1"/>
</dbReference>
<dbReference type="SUPFAM" id="SSF69179">
    <property type="entry name" value="Integrin domains"/>
    <property type="match status" value="1"/>
</dbReference>
<dbReference type="GO" id="GO:0007160">
    <property type="term" value="P:cell-matrix adhesion"/>
    <property type="evidence" value="ECO:0007669"/>
    <property type="project" value="TreeGrafter"/>
</dbReference>
<dbReference type="PRINTS" id="PR01186">
    <property type="entry name" value="INTEGRINB"/>
</dbReference>
<dbReference type="EMBL" id="JAIZAY010000018">
    <property type="protein sequence ID" value="KAJ8024978.1"/>
    <property type="molecule type" value="Genomic_DNA"/>
</dbReference>
<comment type="caution">
    <text evidence="22">The sequence shown here is derived from an EMBL/GenBank/DDBJ whole genome shotgun (WGS) entry which is preliminary data.</text>
</comment>
<dbReference type="InterPro" id="IPR000742">
    <property type="entry name" value="EGF"/>
</dbReference>
<feature type="disulfide bond" evidence="17">
    <location>
        <begin position="255"/>
        <end position="296"/>
    </location>
</feature>
<dbReference type="GO" id="GO:0046872">
    <property type="term" value="F:metal ion binding"/>
    <property type="evidence" value="ECO:0007669"/>
    <property type="project" value="UniProtKB-KW"/>
</dbReference>
<keyword evidence="3" id="KW-1003">Cell membrane</keyword>
<dbReference type="PROSITE" id="PS00022">
    <property type="entry name" value="EGF_1"/>
    <property type="match status" value="1"/>
</dbReference>
<dbReference type="FunFam" id="3.40.50.410:FF:000002">
    <property type="entry name" value="Integrin beta"/>
    <property type="match status" value="1"/>
</dbReference>
<dbReference type="InterPro" id="IPR057243">
    <property type="entry name" value="Integrin_I-EGF_CS"/>
</dbReference>
<feature type="disulfide bond" evidence="17">
    <location>
        <begin position="398"/>
        <end position="410"/>
    </location>
</feature>
<feature type="disulfide bond" evidence="17">
    <location>
        <begin position="644"/>
        <end position="653"/>
    </location>
</feature>
<feature type="disulfide bond" evidence="17">
    <location>
        <begin position="526"/>
        <end position="531"/>
    </location>
</feature>
<dbReference type="FunFam" id="2.10.25.10:FF:000098">
    <property type="entry name" value="Integrin beta"/>
    <property type="match status" value="1"/>
</dbReference>